<evidence type="ECO:0000313" key="5">
    <source>
        <dbReference type="Proteomes" id="UP000283509"/>
    </source>
</evidence>
<feature type="transmembrane region" description="Helical" evidence="2">
    <location>
        <begin position="345"/>
        <end position="363"/>
    </location>
</feature>
<feature type="transmembrane region" description="Helical" evidence="2">
    <location>
        <begin position="282"/>
        <end position="304"/>
    </location>
</feature>
<feature type="transmembrane region" description="Helical" evidence="2">
    <location>
        <begin position="186"/>
        <end position="210"/>
    </location>
</feature>
<keyword evidence="2" id="KW-1133">Transmembrane helix</keyword>
<accession>A0A3R7SH02</accession>
<organism evidence="4 5">
    <name type="scientific">Penaeus vannamei</name>
    <name type="common">Whiteleg shrimp</name>
    <name type="synonym">Litopenaeus vannamei</name>
    <dbReference type="NCBI Taxonomy" id="6689"/>
    <lineage>
        <taxon>Eukaryota</taxon>
        <taxon>Metazoa</taxon>
        <taxon>Ecdysozoa</taxon>
        <taxon>Arthropoda</taxon>
        <taxon>Crustacea</taxon>
        <taxon>Multicrustacea</taxon>
        <taxon>Malacostraca</taxon>
        <taxon>Eumalacostraca</taxon>
        <taxon>Eucarida</taxon>
        <taxon>Decapoda</taxon>
        <taxon>Dendrobranchiata</taxon>
        <taxon>Penaeoidea</taxon>
        <taxon>Penaeidae</taxon>
        <taxon>Penaeus</taxon>
    </lineage>
</organism>
<feature type="signal peptide" evidence="3">
    <location>
        <begin position="1"/>
        <end position="19"/>
    </location>
</feature>
<feature type="transmembrane region" description="Helical" evidence="2">
    <location>
        <begin position="462"/>
        <end position="484"/>
    </location>
</feature>
<dbReference type="AlphaFoldDB" id="A0A3R7SH02"/>
<keyword evidence="3" id="KW-0732">Signal</keyword>
<evidence type="ECO:0000256" key="1">
    <source>
        <dbReference type="SAM" id="MobiDB-lite"/>
    </source>
</evidence>
<keyword evidence="2" id="KW-0472">Membrane</keyword>
<keyword evidence="2" id="KW-0812">Transmembrane</keyword>
<feature type="compositionally biased region" description="Pro residues" evidence="1">
    <location>
        <begin position="500"/>
        <end position="528"/>
    </location>
</feature>
<feature type="compositionally biased region" description="Basic residues" evidence="1">
    <location>
        <begin position="590"/>
        <end position="600"/>
    </location>
</feature>
<sequence>MLLCCIILLPLSLLFPLLSFFTSPSSLLPYSFFSPSPPSFSPPLSPPPSPSFSLSSHLLTSSSPLLLPLSPIFLSPSPASSLSSHSLNSPVSSPLSPPHLSLCTFPSLQSSSPFSHPLSSAFSPPLFLLPLLLLFSPLAFSLLFCLPLSSPSPLSLSPSSLLLFINSPSPSSPPLTLTLSSYIPPLSIFTLIYTYLFIQSSFPIIPTLLYHSPLPSLSSLHFPLSLQSLLSSPSHLSLWHFPPLSPIFSYFLTSPSLSPHFPPSLQSFLSPLPSLPSPLPPLALSFFCLLPSVLFFSLPFLSIYPVLSSRFLSHSLLPYFSPLPLFLSPHNASSFLILVFPSIPLTFYISSLLSLYQVVPSFASPGSPPSLLDSSPSLPHVSPLTYPLLNFSLLPTPFVSLSFHFTLLSPFSPLLSSVHAPSRPALFPPLPSSVFFPLPFLVLSLLLFGFKLLSLPTHFSSLLSFTASFSLSLPPLFVSLPSIFRPSHPSPFPFHHSSPHPLPSPPLPPIPPRLHPLPPPHPLPPRSSPPSSHLLLASSLSLSSPLSPLAPPSLPSSPCLTLPLTDGSRVNSTLTTSLPSPQIQPPAQPIRKKQNRHAHI</sequence>
<dbReference type="STRING" id="6689.A0A3R7SH02"/>
<feature type="transmembrane region" description="Helical" evidence="2">
    <location>
        <begin position="425"/>
        <end position="450"/>
    </location>
</feature>
<evidence type="ECO:0000313" key="4">
    <source>
        <dbReference type="EMBL" id="ROT60882.1"/>
    </source>
</evidence>
<feature type="compositionally biased region" description="Polar residues" evidence="1">
    <location>
        <begin position="568"/>
        <end position="578"/>
    </location>
</feature>
<reference evidence="4 5" key="2">
    <citation type="submission" date="2019-01" db="EMBL/GenBank/DDBJ databases">
        <title>The decoding of complex shrimp genome reveals the adaptation for benthos swimmer, frequently molting mechanism and breeding impact on genome.</title>
        <authorList>
            <person name="Sun Y."/>
            <person name="Gao Y."/>
            <person name="Yu Y."/>
        </authorList>
    </citation>
    <scope>NUCLEOTIDE SEQUENCE [LARGE SCALE GENOMIC DNA]</scope>
    <source>
        <tissue evidence="4">Muscle</tissue>
    </source>
</reference>
<reference evidence="4 5" key="1">
    <citation type="submission" date="2018-04" db="EMBL/GenBank/DDBJ databases">
        <authorList>
            <person name="Zhang X."/>
            <person name="Yuan J."/>
            <person name="Li F."/>
            <person name="Xiang J."/>
        </authorList>
    </citation>
    <scope>NUCLEOTIDE SEQUENCE [LARGE SCALE GENOMIC DNA]</scope>
    <source>
        <tissue evidence="4">Muscle</tissue>
    </source>
</reference>
<dbReference type="Proteomes" id="UP000283509">
    <property type="component" value="Unassembled WGS sequence"/>
</dbReference>
<name>A0A3R7SH02_PENVA</name>
<feature type="chain" id="PRO_5018598864" evidence="3">
    <location>
        <begin position="20"/>
        <end position="600"/>
    </location>
</feature>
<keyword evidence="5" id="KW-1185">Reference proteome</keyword>
<comment type="caution">
    <text evidence="4">The sequence shown here is derived from an EMBL/GenBank/DDBJ whole genome shotgun (WGS) entry which is preliminary data.</text>
</comment>
<feature type="region of interest" description="Disordered" evidence="1">
    <location>
        <begin position="495"/>
        <end position="532"/>
    </location>
</feature>
<evidence type="ECO:0000256" key="3">
    <source>
        <dbReference type="SAM" id="SignalP"/>
    </source>
</evidence>
<feature type="region of interest" description="Disordered" evidence="1">
    <location>
        <begin position="558"/>
        <end position="600"/>
    </location>
</feature>
<evidence type="ECO:0000256" key="2">
    <source>
        <dbReference type="SAM" id="Phobius"/>
    </source>
</evidence>
<dbReference type="EMBL" id="QCYY01004501">
    <property type="protein sequence ID" value="ROT60882.1"/>
    <property type="molecule type" value="Genomic_DNA"/>
</dbReference>
<gene>
    <name evidence="4" type="ORF">C7M84_021471</name>
</gene>
<protein>
    <submittedName>
        <fullName evidence="4">Uncharacterized protein</fullName>
    </submittedName>
</protein>
<feature type="transmembrane region" description="Helical" evidence="2">
    <location>
        <begin position="126"/>
        <end position="149"/>
    </location>
</feature>
<proteinExistence type="predicted"/>